<protein>
    <submittedName>
        <fullName evidence="1">Uncharacterized protein</fullName>
    </submittedName>
</protein>
<sequence>MILSGAASSAKLMEVKVAYHSVPSRLKSLPKAPGPAIGEGGCPKKPIPEQVLHRTLFLFWFRLLFHALYWHAFGLNNVGGLPRAFERNFVAGTELSETTIVVGILEKATILQSAP</sequence>
<dbReference type="AlphaFoldDB" id="A0AAD3Y949"/>
<dbReference type="Proteomes" id="UP001279734">
    <property type="component" value="Unassembled WGS sequence"/>
</dbReference>
<reference evidence="1" key="1">
    <citation type="submission" date="2023-05" db="EMBL/GenBank/DDBJ databases">
        <title>Nepenthes gracilis genome sequencing.</title>
        <authorList>
            <person name="Fukushima K."/>
        </authorList>
    </citation>
    <scope>NUCLEOTIDE SEQUENCE</scope>
    <source>
        <strain evidence="1">SING2019-196</strain>
    </source>
</reference>
<organism evidence="1 2">
    <name type="scientific">Nepenthes gracilis</name>
    <name type="common">Slender pitcher plant</name>
    <dbReference type="NCBI Taxonomy" id="150966"/>
    <lineage>
        <taxon>Eukaryota</taxon>
        <taxon>Viridiplantae</taxon>
        <taxon>Streptophyta</taxon>
        <taxon>Embryophyta</taxon>
        <taxon>Tracheophyta</taxon>
        <taxon>Spermatophyta</taxon>
        <taxon>Magnoliopsida</taxon>
        <taxon>eudicotyledons</taxon>
        <taxon>Gunneridae</taxon>
        <taxon>Pentapetalae</taxon>
        <taxon>Caryophyllales</taxon>
        <taxon>Nepenthaceae</taxon>
        <taxon>Nepenthes</taxon>
    </lineage>
</organism>
<keyword evidence="2" id="KW-1185">Reference proteome</keyword>
<name>A0AAD3Y949_NEPGR</name>
<comment type="caution">
    <text evidence="1">The sequence shown here is derived from an EMBL/GenBank/DDBJ whole genome shotgun (WGS) entry which is preliminary data.</text>
</comment>
<dbReference type="EMBL" id="BSYO01000044">
    <property type="protein sequence ID" value="GMH31921.1"/>
    <property type="molecule type" value="Genomic_DNA"/>
</dbReference>
<proteinExistence type="predicted"/>
<accession>A0AAD3Y949</accession>
<evidence type="ECO:0000313" key="1">
    <source>
        <dbReference type="EMBL" id="GMH31921.1"/>
    </source>
</evidence>
<evidence type="ECO:0000313" key="2">
    <source>
        <dbReference type="Proteomes" id="UP001279734"/>
    </source>
</evidence>
<gene>
    <name evidence="1" type="ORF">Nepgr_033765</name>
</gene>